<evidence type="ECO:0000313" key="2">
    <source>
        <dbReference type="Proteomes" id="UP001476950"/>
    </source>
</evidence>
<dbReference type="EMBL" id="JAMPLM010000001">
    <property type="protein sequence ID" value="MEP1056800.1"/>
    <property type="molecule type" value="Genomic_DNA"/>
</dbReference>
<gene>
    <name evidence="1" type="ORF">NDI38_00020</name>
</gene>
<reference evidence="1 2" key="1">
    <citation type="submission" date="2022-04" db="EMBL/GenBank/DDBJ databases">
        <title>Positive selection, recombination, and allopatry shape intraspecific diversity of widespread and dominant cyanobacteria.</title>
        <authorList>
            <person name="Wei J."/>
            <person name="Shu W."/>
            <person name="Hu C."/>
        </authorList>
    </citation>
    <scope>NUCLEOTIDE SEQUENCE [LARGE SCALE GENOMIC DNA]</scope>
    <source>
        <strain evidence="1 2">AS-A4</strain>
    </source>
</reference>
<dbReference type="RefSeq" id="WP_190453056.1">
    <property type="nucleotide sequence ID" value="NZ_JAMPLM010000001.1"/>
</dbReference>
<proteinExistence type="predicted"/>
<evidence type="ECO:0000313" key="1">
    <source>
        <dbReference type="EMBL" id="MEP1056800.1"/>
    </source>
</evidence>
<protein>
    <submittedName>
        <fullName evidence="1">Uncharacterized protein</fullName>
    </submittedName>
</protein>
<name>A0ABV0KC59_9CYAN</name>
<organism evidence="1 2">
    <name type="scientific">Stenomitos frigidus AS-A4</name>
    <dbReference type="NCBI Taxonomy" id="2933935"/>
    <lineage>
        <taxon>Bacteria</taxon>
        <taxon>Bacillati</taxon>
        <taxon>Cyanobacteriota</taxon>
        <taxon>Cyanophyceae</taxon>
        <taxon>Leptolyngbyales</taxon>
        <taxon>Leptolyngbyaceae</taxon>
        <taxon>Stenomitos</taxon>
    </lineage>
</organism>
<keyword evidence="2" id="KW-1185">Reference proteome</keyword>
<sequence>MAHCPLCSDILLRHIRSSQPYWLCRRCRFEILGESYPIHDRSSVALPLIPVKQLLASQVNVSLDCLEPPLPSVPTKV</sequence>
<accession>A0ABV0KC59</accession>
<dbReference type="Proteomes" id="UP001476950">
    <property type="component" value="Unassembled WGS sequence"/>
</dbReference>
<comment type="caution">
    <text evidence="1">The sequence shown here is derived from an EMBL/GenBank/DDBJ whole genome shotgun (WGS) entry which is preliminary data.</text>
</comment>